<evidence type="ECO:0000259" key="8">
    <source>
        <dbReference type="PROSITE" id="PS50235"/>
    </source>
</evidence>
<organism evidence="9 10">
    <name type="scientific">Edhazardia aedis (strain USNM 41457)</name>
    <name type="common">Microsporidian parasite</name>
    <dbReference type="NCBI Taxonomy" id="1003232"/>
    <lineage>
        <taxon>Eukaryota</taxon>
        <taxon>Fungi</taxon>
        <taxon>Fungi incertae sedis</taxon>
        <taxon>Microsporidia</taxon>
        <taxon>Edhazardia</taxon>
    </lineage>
</organism>
<keyword evidence="5" id="KW-0378">Hydrolase</keyword>
<dbReference type="SUPFAM" id="SSF54001">
    <property type="entry name" value="Cysteine proteinases"/>
    <property type="match status" value="1"/>
</dbReference>
<name>J9DRH4_EDHAE</name>
<evidence type="ECO:0000313" key="10">
    <source>
        <dbReference type="Proteomes" id="UP000003163"/>
    </source>
</evidence>
<evidence type="ECO:0000256" key="3">
    <source>
        <dbReference type="ARBA" id="ARBA00022670"/>
    </source>
</evidence>
<keyword evidence="7" id="KW-0812">Transmembrane</keyword>
<dbReference type="Proteomes" id="UP000003163">
    <property type="component" value="Unassembled WGS sequence"/>
</dbReference>
<dbReference type="GO" id="GO:0006508">
    <property type="term" value="P:proteolysis"/>
    <property type="evidence" value="ECO:0007669"/>
    <property type="project" value="UniProtKB-KW"/>
</dbReference>
<dbReference type="OrthoDB" id="420187at2759"/>
<keyword evidence="10" id="KW-1185">Reference proteome</keyword>
<sequence length="327" mass="38302">MLRVIFYRKMLNLFIFSLFRFIRIVFIPLVAMAVRGNWIHLDAKRLVNRAHNCFFNSSIQVLLSYPKFVSYYYNLVLQGDVSNAFKKFLIEYEKNDYTDPEEFIKTLRKHIDILDGNEQDAHEFLISFLQKLYLEQDGSISAIDSIEKLMQVKKDNHINAIFSGMYENTIKCSAQNCLKESKKCEEFMILSLPLRHKLSQSFVDFCQPELLEGWKCDACEEVGKAYKKIEFKVFPDIFIIHLRRFTDSGNKDNKPIDIEKDIELPGASYSITGIIKHYGHLDSGHYISASIRKNKWVHFDDMTVYPLDSLELSKSQAYILFYNKTVN</sequence>
<dbReference type="FunCoup" id="J9DRH4">
    <property type="interactions" value="134"/>
</dbReference>
<evidence type="ECO:0000256" key="5">
    <source>
        <dbReference type="ARBA" id="ARBA00022801"/>
    </source>
</evidence>
<dbReference type="GO" id="GO:0005829">
    <property type="term" value="C:cytosol"/>
    <property type="evidence" value="ECO:0007669"/>
    <property type="project" value="TreeGrafter"/>
</dbReference>
<feature type="domain" description="USP" evidence="8">
    <location>
        <begin position="44"/>
        <end position="325"/>
    </location>
</feature>
<dbReference type="HOGENOM" id="CLU_008279_1_0_1"/>
<dbReference type="PROSITE" id="PS50235">
    <property type="entry name" value="USP_3"/>
    <property type="match status" value="1"/>
</dbReference>
<keyword evidence="7" id="KW-1133">Transmembrane helix</keyword>
<comment type="catalytic activity">
    <reaction evidence="1">
        <text>Thiol-dependent hydrolysis of ester, thioester, amide, peptide and isopeptide bonds formed by the C-terminal Gly of ubiquitin (a 76-residue protein attached to proteins as an intracellular targeting signal).</text>
        <dbReference type="EC" id="3.4.19.12"/>
    </reaction>
</comment>
<evidence type="ECO:0000313" key="9">
    <source>
        <dbReference type="EMBL" id="EJW05165.1"/>
    </source>
</evidence>
<dbReference type="EMBL" id="AFBI03000009">
    <property type="protein sequence ID" value="EJW05165.1"/>
    <property type="molecule type" value="Genomic_DNA"/>
</dbReference>
<keyword evidence="4" id="KW-0833">Ubl conjugation pathway</keyword>
<gene>
    <name evidence="9" type="ORF">EDEG_00746</name>
</gene>
<reference evidence="9 10" key="1">
    <citation type="submission" date="2011-08" db="EMBL/GenBank/DDBJ databases">
        <authorList>
            <person name="Liu Z.J."/>
            <person name="Shi F.L."/>
            <person name="Lu J.Q."/>
            <person name="Li M."/>
            <person name="Wang Z.L."/>
        </authorList>
    </citation>
    <scope>NUCLEOTIDE SEQUENCE [LARGE SCALE GENOMIC DNA]</scope>
    <source>
        <strain evidence="9 10">USNM 41457</strain>
    </source>
</reference>
<evidence type="ECO:0000256" key="7">
    <source>
        <dbReference type="SAM" id="Phobius"/>
    </source>
</evidence>
<dbReference type="AlphaFoldDB" id="J9DRH4"/>
<dbReference type="Pfam" id="PF00443">
    <property type="entry name" value="UCH"/>
    <property type="match status" value="1"/>
</dbReference>
<dbReference type="PANTHER" id="PTHR24006">
    <property type="entry name" value="UBIQUITIN CARBOXYL-TERMINAL HYDROLASE"/>
    <property type="match status" value="1"/>
</dbReference>
<keyword evidence="3" id="KW-0645">Protease</keyword>
<comment type="caution">
    <text evidence="9">The sequence shown here is derived from an EMBL/GenBank/DDBJ whole genome shotgun (WGS) entry which is preliminary data.</text>
</comment>
<reference evidence="10" key="2">
    <citation type="submission" date="2015-07" db="EMBL/GenBank/DDBJ databases">
        <title>Contrasting host-pathogen interactions and genome evolution in two generalist and specialist microsporidian pathogens of mosquitoes.</title>
        <authorList>
            <consortium name="The Broad Institute Genomics Platform"/>
            <consortium name="The Broad Institute Genome Sequencing Center for Infectious Disease"/>
            <person name="Cuomo C.A."/>
            <person name="Sanscrainte N.D."/>
            <person name="Goldberg J.M."/>
            <person name="Heiman D."/>
            <person name="Young S."/>
            <person name="Zeng Q."/>
            <person name="Becnel J.J."/>
            <person name="Birren B.W."/>
        </authorList>
    </citation>
    <scope>NUCLEOTIDE SEQUENCE [LARGE SCALE GENOMIC DNA]</scope>
    <source>
        <strain evidence="10">USNM 41457</strain>
    </source>
</reference>
<keyword evidence="6" id="KW-0788">Thiol protease</keyword>
<evidence type="ECO:0000256" key="6">
    <source>
        <dbReference type="ARBA" id="ARBA00022807"/>
    </source>
</evidence>
<dbReference type="PANTHER" id="PTHR24006:SF687">
    <property type="entry name" value="UBIQUITIN CARBOXYL-TERMINAL HYDROLASE 10"/>
    <property type="match status" value="1"/>
</dbReference>
<dbReference type="GO" id="GO:0005634">
    <property type="term" value="C:nucleus"/>
    <property type="evidence" value="ECO:0007669"/>
    <property type="project" value="TreeGrafter"/>
</dbReference>
<protein>
    <recommendedName>
        <fullName evidence="2">ubiquitinyl hydrolase 1</fullName>
        <ecNumber evidence="2">3.4.19.12</ecNumber>
    </recommendedName>
</protein>
<evidence type="ECO:0000256" key="4">
    <source>
        <dbReference type="ARBA" id="ARBA00022786"/>
    </source>
</evidence>
<dbReference type="EC" id="3.4.19.12" evidence="2"/>
<dbReference type="VEuPathDB" id="MicrosporidiaDB:EDEG_00746"/>
<evidence type="ECO:0000256" key="1">
    <source>
        <dbReference type="ARBA" id="ARBA00000707"/>
    </source>
</evidence>
<dbReference type="GO" id="GO:0004843">
    <property type="term" value="F:cysteine-type deubiquitinase activity"/>
    <property type="evidence" value="ECO:0007669"/>
    <property type="project" value="UniProtKB-EC"/>
</dbReference>
<evidence type="ECO:0000256" key="2">
    <source>
        <dbReference type="ARBA" id="ARBA00012759"/>
    </source>
</evidence>
<feature type="transmembrane region" description="Helical" evidence="7">
    <location>
        <begin position="12"/>
        <end position="34"/>
    </location>
</feature>
<dbReference type="OMA" id="QIECLNC"/>
<dbReference type="InterPro" id="IPR038765">
    <property type="entry name" value="Papain-like_cys_pep_sf"/>
</dbReference>
<keyword evidence="7" id="KW-0472">Membrane</keyword>
<dbReference type="InterPro" id="IPR050164">
    <property type="entry name" value="Peptidase_C19"/>
</dbReference>
<dbReference type="Gene3D" id="3.90.70.10">
    <property type="entry name" value="Cysteine proteinases"/>
    <property type="match status" value="1"/>
</dbReference>
<proteinExistence type="predicted"/>
<accession>J9DRH4</accession>
<dbReference type="InterPro" id="IPR001394">
    <property type="entry name" value="Peptidase_C19_UCH"/>
</dbReference>
<dbReference type="GO" id="GO:0016579">
    <property type="term" value="P:protein deubiquitination"/>
    <property type="evidence" value="ECO:0007669"/>
    <property type="project" value="InterPro"/>
</dbReference>
<dbReference type="InParanoid" id="J9DRH4"/>
<dbReference type="STRING" id="1003232.J9DRH4"/>
<dbReference type="InterPro" id="IPR028889">
    <property type="entry name" value="USP"/>
</dbReference>